<dbReference type="SUPFAM" id="SSF49373">
    <property type="entry name" value="Invasin/intimin cell-adhesion fragments"/>
    <property type="match status" value="2"/>
</dbReference>
<dbReference type="OrthoDB" id="9129814at2"/>
<proteinExistence type="predicted"/>
<dbReference type="InterPro" id="IPR008964">
    <property type="entry name" value="Invasin/intimin_cell_adhesion"/>
</dbReference>
<dbReference type="InterPro" id="IPR018003">
    <property type="entry name" value="Insecticidal_toxin/plasmid_vir"/>
</dbReference>
<name>A0A448E0F3_PSEFL</name>
<dbReference type="EMBL" id="LR134318">
    <property type="protein sequence ID" value="VEF12564.1"/>
    <property type="molecule type" value="Genomic_DNA"/>
</dbReference>
<dbReference type="AlphaFoldDB" id="A0A448E0F3"/>
<evidence type="ECO:0000256" key="1">
    <source>
        <dbReference type="ARBA" id="ARBA00023026"/>
    </source>
</evidence>
<reference evidence="2 3" key="1">
    <citation type="submission" date="2018-12" db="EMBL/GenBank/DDBJ databases">
        <authorList>
            <consortium name="Pathogen Informatics"/>
        </authorList>
    </citation>
    <scope>NUCLEOTIDE SEQUENCE [LARGE SCALE GENOMIC DNA]</scope>
    <source>
        <strain evidence="2 3">NCTC9428</strain>
    </source>
</reference>
<dbReference type="Gene3D" id="2.60.40.10">
    <property type="entry name" value="Immunoglobulins"/>
    <property type="match status" value="1"/>
</dbReference>
<sequence length="1209" mass="133482">MVDSSDRPAVQMLNQVFDPASMKKYAELAAYFEAQGSIFPLIEKGVSGLVREYQLSPQHARQLLRRANSMATFVRRRFIEHTLTQAGGDVAPSASGLLSIVPGPSYENLFPTDFEKLSPPQALESTASPVAYMMELLRWIERLDDVVENDQKYLLHDRRKDLKALTVDYSTVHQSVSAVDIIVPVLETFITANDATSNLDDALLAARYPNGLPYYQHWVSIDWVSRHHGMSVGHVAQRVDVHFPYFLKERAWDADLARALSHASRLGPYQRGLLSEPPVDIADKVDFFRSNYGTGDVDYQDLNRVIIFGERTKLDSGQIEALLSVRDHAPVRSPNVLFEPVNAPALPESERSGSVYLNNQEKPAVSINFARNFHMLSISPNDEQGLDRFDRLNRKIRLDNWLELPSEQTDALLVAAINAEARRGTAKTWHISDNVIHALGLYQTLREHYQCTAEDFAAFIDTVSVYGRGDTGSHFDRIFNNQGNYREPLRLDDEPFPILPQAGMTDLTVNQLCSGLGIDLQTYQYLARAVAAARGADQELKRSQSVISSFYRLVKLPRLLGMTPVEGVLMLTALGGGDDWLNALAGEPHINGSGTGIPDVLSVINALDSCVEWCRDCDMPVLWVLQQVATPQAPNVPFEQDQQLFEKIGNLIEAALFSNSRLLMAGVPALPSASWLDLLSVVDSSNNAPLVDAQGLILPFDGTEDDYLSIATRRVGSAIDEGLGEIDAALRVIIVEKMLGVLLKARESQASVVKESLAVYAGVEAEQALAILQWADSDVHSLLSQVMDINGQPSDGVARRNPDQNPLLTLLADLRRRSAVVVKLQLSAVLLGEYLDYGHRAWIGQDNKHMFSLRTLYYLSILARAFGQSEKPQQALLDYLRLVNQLPELSLNALALAEKAASIRLAEFFGWSVQEVRECINRMDAPDLILKDLIQLDLLMRVRSLSVRANMDALTLFLIGKLPEKISPADYATAAEHALLSMNATAQQVPQLDGELNRLVNVTCTLESDKQYLVAGKPGEQAVYTVTIKDGSGQPLSGIPVYWQTSLGTIESGETLPNGVLEATYTPGKIMGTEKPIFWLNLFDPEYAPTINITFDGKTLRFLPQQMSPVPIGPVGLGQEVELYATLRDGFSNLANNSLVRWECKGATMNDTFSPIIRPRQTFTNQEGLARAFISSAVAGEFIVSVSSEDSESGTNFDAITFQDDGPPA</sequence>
<gene>
    <name evidence="2" type="ORF">NCTC9428_04222</name>
</gene>
<protein>
    <submittedName>
        <fullName evidence="2">Toxin</fullName>
    </submittedName>
</protein>
<accession>A0A448E0F3</accession>
<keyword evidence="1" id="KW-0843">Virulence</keyword>
<evidence type="ECO:0000313" key="3">
    <source>
        <dbReference type="Proteomes" id="UP000281909"/>
    </source>
</evidence>
<evidence type="ECO:0000313" key="2">
    <source>
        <dbReference type="EMBL" id="VEF12564.1"/>
    </source>
</evidence>
<dbReference type="InterPro" id="IPR013783">
    <property type="entry name" value="Ig-like_fold"/>
</dbReference>
<dbReference type="Proteomes" id="UP000281909">
    <property type="component" value="Chromosome"/>
</dbReference>
<organism evidence="2 3">
    <name type="scientific">Pseudomonas fluorescens</name>
    <dbReference type="NCBI Taxonomy" id="294"/>
    <lineage>
        <taxon>Bacteria</taxon>
        <taxon>Pseudomonadati</taxon>
        <taxon>Pseudomonadota</taxon>
        <taxon>Gammaproteobacteria</taxon>
        <taxon>Pseudomonadales</taxon>
        <taxon>Pseudomonadaceae</taxon>
        <taxon>Pseudomonas</taxon>
    </lineage>
</organism>
<dbReference type="Pfam" id="PF03538">
    <property type="entry name" value="VRP1"/>
    <property type="match status" value="1"/>
</dbReference>